<gene>
    <name evidence="7" type="ORF">D7D94_12190</name>
</gene>
<keyword evidence="4 7" id="KW-0418">Kinase</keyword>
<dbReference type="GO" id="GO:0005524">
    <property type="term" value="F:ATP binding"/>
    <property type="evidence" value="ECO:0007669"/>
    <property type="project" value="UniProtKB-KW"/>
</dbReference>
<dbReference type="InterPro" id="IPR050306">
    <property type="entry name" value="PfkB_Carbo_kinase"/>
</dbReference>
<accession>A0A6I6E445</accession>
<evidence type="ECO:0000256" key="2">
    <source>
        <dbReference type="ARBA" id="ARBA00022679"/>
    </source>
</evidence>
<evidence type="ECO:0000313" key="7">
    <source>
        <dbReference type="EMBL" id="QGU28944.1"/>
    </source>
</evidence>
<keyword evidence="3" id="KW-0547">Nucleotide-binding</keyword>
<organism evidence="7 8">
    <name type="scientific">Microbacterium oryzae</name>
    <dbReference type="NCBI Taxonomy" id="743009"/>
    <lineage>
        <taxon>Bacteria</taxon>
        <taxon>Bacillati</taxon>
        <taxon>Actinomycetota</taxon>
        <taxon>Actinomycetes</taxon>
        <taxon>Micrococcales</taxon>
        <taxon>Microbacteriaceae</taxon>
        <taxon>Microbacterium</taxon>
    </lineage>
</organism>
<evidence type="ECO:0000256" key="3">
    <source>
        <dbReference type="ARBA" id="ARBA00022741"/>
    </source>
</evidence>
<keyword evidence="8" id="KW-1185">Reference proteome</keyword>
<dbReference type="Gene3D" id="3.40.1190.20">
    <property type="match status" value="1"/>
</dbReference>
<dbReference type="InterPro" id="IPR029056">
    <property type="entry name" value="Ribokinase-like"/>
</dbReference>
<evidence type="ECO:0000313" key="8">
    <source>
        <dbReference type="Proteomes" id="UP000422989"/>
    </source>
</evidence>
<dbReference type="AlphaFoldDB" id="A0A6I6E445"/>
<keyword evidence="2" id="KW-0808">Transferase</keyword>
<protein>
    <submittedName>
        <fullName evidence="7">Carbohydrate kinase</fullName>
    </submittedName>
</protein>
<dbReference type="GO" id="GO:0016301">
    <property type="term" value="F:kinase activity"/>
    <property type="evidence" value="ECO:0007669"/>
    <property type="project" value="UniProtKB-KW"/>
</dbReference>
<evidence type="ECO:0000256" key="4">
    <source>
        <dbReference type="ARBA" id="ARBA00022777"/>
    </source>
</evidence>
<evidence type="ECO:0000256" key="5">
    <source>
        <dbReference type="ARBA" id="ARBA00022840"/>
    </source>
</evidence>
<dbReference type="SUPFAM" id="SSF53613">
    <property type="entry name" value="Ribokinase-like"/>
    <property type="match status" value="1"/>
</dbReference>
<dbReference type="InterPro" id="IPR011611">
    <property type="entry name" value="PfkB_dom"/>
</dbReference>
<evidence type="ECO:0000259" key="6">
    <source>
        <dbReference type="Pfam" id="PF00294"/>
    </source>
</evidence>
<comment type="similarity">
    <text evidence="1">Belongs to the carbohydrate kinase PfkB family.</text>
</comment>
<dbReference type="PANTHER" id="PTHR43085">
    <property type="entry name" value="HEXOKINASE FAMILY MEMBER"/>
    <property type="match status" value="1"/>
</dbReference>
<dbReference type="OrthoDB" id="9795789at2"/>
<sequence length="281" mass="28805">MARENGVLRTAPGGSPANVALGLGRLGLAPVLHTALGDDEAGRTIRAHIEASGARLSPGSVGARSTSTATADISADGDAVYDFAIEWDPAPLPVDGYSVVHTGSLGSWLAPGAAVVGRMLDDARAAGGAITFDPNIRVSLIDDEDRARRLILRRIAVSDLVKMSDEDAAWLFPGAAENEVLDTVLDAGARVAAVTRGSRGAVIATRDHRIFQPSKPVAVADTIGAGDTFMTVLVAAVAADPSLLEGPDGTALEQVLDRALTAASITVSRSGADLPWASELS</sequence>
<dbReference type="KEGG" id="moj:D7D94_12190"/>
<dbReference type="Pfam" id="PF00294">
    <property type="entry name" value="PfkB"/>
    <property type="match status" value="1"/>
</dbReference>
<dbReference type="Proteomes" id="UP000422989">
    <property type="component" value="Chromosome"/>
</dbReference>
<dbReference type="EMBL" id="CP032550">
    <property type="protein sequence ID" value="QGU28944.1"/>
    <property type="molecule type" value="Genomic_DNA"/>
</dbReference>
<name>A0A6I6E445_9MICO</name>
<keyword evidence="5" id="KW-0067">ATP-binding</keyword>
<dbReference type="PANTHER" id="PTHR43085:SF1">
    <property type="entry name" value="PSEUDOURIDINE KINASE-RELATED"/>
    <property type="match status" value="1"/>
</dbReference>
<evidence type="ECO:0000256" key="1">
    <source>
        <dbReference type="ARBA" id="ARBA00010688"/>
    </source>
</evidence>
<reference evidence="7 8" key="1">
    <citation type="submission" date="2018-09" db="EMBL/GenBank/DDBJ databases">
        <title>Whole genome sequencing of Microbacterium oryzae strain MB-10T.</title>
        <authorList>
            <person name="Das S.K."/>
        </authorList>
    </citation>
    <scope>NUCLEOTIDE SEQUENCE [LARGE SCALE GENOMIC DNA]</scope>
    <source>
        <strain evidence="7 8">MB-10</strain>
    </source>
</reference>
<proteinExistence type="inferred from homology"/>
<dbReference type="InterPro" id="IPR002173">
    <property type="entry name" value="Carboh/pur_kinase_PfkB_CS"/>
</dbReference>
<feature type="domain" description="Carbohydrate kinase PfkB" evidence="6">
    <location>
        <begin position="9"/>
        <end position="275"/>
    </location>
</feature>
<dbReference type="PROSITE" id="PS00583">
    <property type="entry name" value="PFKB_KINASES_1"/>
    <property type="match status" value="1"/>
</dbReference>